<reference evidence="1 2" key="1">
    <citation type="submission" date="2015-01" db="EMBL/GenBank/DDBJ databases">
        <title>Genome sequencing of Jeotgalibacillus soli.</title>
        <authorList>
            <person name="Goh K.M."/>
            <person name="Chan K.-G."/>
            <person name="Yaakop A.S."/>
            <person name="Ee R."/>
            <person name="Gan H.M."/>
            <person name="Chan C.S."/>
        </authorList>
    </citation>
    <scope>NUCLEOTIDE SEQUENCE [LARGE SCALE GENOMIC DNA]</scope>
    <source>
        <strain evidence="1 2">P9</strain>
    </source>
</reference>
<name>A0A0C2VVS7_9BACL</name>
<protein>
    <submittedName>
        <fullName evidence="1">GDSL family lipase</fullName>
    </submittedName>
</protein>
<accession>A0A0C2VVS7</accession>
<dbReference type="EMBL" id="JXRP01000012">
    <property type="protein sequence ID" value="KIL48496.1"/>
    <property type="molecule type" value="Genomic_DNA"/>
</dbReference>
<dbReference type="PATRIC" id="fig|889306.3.peg.1587"/>
<gene>
    <name evidence="1" type="ORF">KP78_15790</name>
</gene>
<evidence type="ECO:0000313" key="1">
    <source>
        <dbReference type="EMBL" id="KIL48496.1"/>
    </source>
</evidence>
<dbReference type="Proteomes" id="UP000031938">
    <property type="component" value="Unassembled WGS sequence"/>
</dbReference>
<evidence type="ECO:0000313" key="2">
    <source>
        <dbReference type="Proteomes" id="UP000031938"/>
    </source>
</evidence>
<dbReference type="AlphaFoldDB" id="A0A0C2VVS7"/>
<dbReference type="RefSeq" id="WP_052474690.1">
    <property type="nucleotide sequence ID" value="NZ_JXRP01000012.1"/>
</dbReference>
<dbReference type="SUPFAM" id="SSF52266">
    <property type="entry name" value="SGNH hydrolase"/>
    <property type="match status" value="1"/>
</dbReference>
<dbReference type="STRING" id="889306.KP78_15790"/>
<organism evidence="1 2">
    <name type="scientific">Jeotgalibacillus soli</name>
    <dbReference type="NCBI Taxonomy" id="889306"/>
    <lineage>
        <taxon>Bacteria</taxon>
        <taxon>Bacillati</taxon>
        <taxon>Bacillota</taxon>
        <taxon>Bacilli</taxon>
        <taxon>Bacillales</taxon>
        <taxon>Caryophanaceae</taxon>
        <taxon>Jeotgalibacillus</taxon>
    </lineage>
</organism>
<sequence>MGGIEHWHGLYNRILNSLVDELNVMKMDVRAAFKQAGDLEDLISDDGIHLTAEGYKALSMEIYQNLTQWTKIEKVQHI</sequence>
<proteinExistence type="predicted"/>
<dbReference type="InterPro" id="IPR036514">
    <property type="entry name" value="SGNH_hydro_sf"/>
</dbReference>
<comment type="caution">
    <text evidence="1">The sequence shown here is derived from an EMBL/GenBank/DDBJ whole genome shotgun (WGS) entry which is preliminary data.</text>
</comment>
<dbReference type="Gene3D" id="3.40.50.1110">
    <property type="entry name" value="SGNH hydrolase"/>
    <property type="match status" value="1"/>
</dbReference>
<keyword evidence="2" id="KW-1185">Reference proteome</keyword>